<dbReference type="EMBL" id="SVER01000031">
    <property type="protein sequence ID" value="MBE5920368.1"/>
    <property type="molecule type" value="Genomic_DNA"/>
</dbReference>
<protein>
    <recommendedName>
        <fullName evidence="3">Alginate lyase domain-containing protein</fullName>
    </recommendedName>
</protein>
<evidence type="ECO:0000313" key="1">
    <source>
        <dbReference type="EMBL" id="MBE5920368.1"/>
    </source>
</evidence>
<sequence length="768" mass="84973">MDKGGFYVDSTTDYQSLGDGPKSFVGIDFGKDDKDFDAYFGNTITENPEFLGELLGLPGYKAIEARVNPQETADIQNLMKNIVYTKMTQSFKYQYFAKAMAKLTKYGLYIGTNTLNQSNELIKGQDNLLKDVSYNGQTFDIWMLCSLASLYEGDGNETWLSEKQVEWLKTYQLILYNDYADNGAGSIAGRYPAIYDLVARSSYAANNYRSLGQEFFDYVVKSGTGAGAWLNLNDSINIPELNSYNNLVEIFKASQGFCCGLEPADTCASADNCISHGTTIDRLALELFKNSIANNYIKNNPNTAKAMGISSYDNNGWWYRYNLKHTKNSSLDGNNINIPMNDILTNKSQGNVVAKSWNSGYHGQGTGLVVANSTTNITLYLKDIFPSDENPSGTTRPSKILIGLYVKGEFGVTLTKDPANGGNINSHSATRKKALSINCSPGITYEPKPIKYKNYYKDGGVKPKATHDKTVFFEFDVSSLQELEQLMDAHIQIKASAAASADSTNGEGFNTPDGATSYATANIGPLPTIMVYSPVDDCDINQHDYSGKIKWDDNHSSAIITYSCSKDSTKDRSHSFTFTPNEVFHTTTDGVTKYYTYGCYGEPYSETVNKKKKLEPTPIILDDTNSHKHYVADKSSNVIYPSGSGTTDIRYGYTNCNAIIHNGGLNKGYIPLGVKKIEVFYTATETLEELNILVKSGTGKTIGQAYVTNNTGHVMIELFDTTDEALANSYISFDGAAYTTHEKNDFWWNGPPETAYVRLSIDKILLYY</sequence>
<accession>A0A927UCG5</accession>
<organism evidence="1 2">
    <name type="scientific">Pseudobutyrivibrio ruminis</name>
    <dbReference type="NCBI Taxonomy" id="46206"/>
    <lineage>
        <taxon>Bacteria</taxon>
        <taxon>Bacillati</taxon>
        <taxon>Bacillota</taxon>
        <taxon>Clostridia</taxon>
        <taxon>Lachnospirales</taxon>
        <taxon>Lachnospiraceae</taxon>
        <taxon>Pseudobutyrivibrio</taxon>
    </lineage>
</organism>
<dbReference type="Proteomes" id="UP000766246">
    <property type="component" value="Unassembled WGS sequence"/>
</dbReference>
<proteinExistence type="predicted"/>
<gene>
    <name evidence="1" type="ORF">E7272_11080</name>
</gene>
<name>A0A927UCG5_9FIRM</name>
<comment type="caution">
    <text evidence="1">The sequence shown here is derived from an EMBL/GenBank/DDBJ whole genome shotgun (WGS) entry which is preliminary data.</text>
</comment>
<dbReference type="AlphaFoldDB" id="A0A927UCG5"/>
<reference evidence="1" key="1">
    <citation type="submission" date="2019-04" db="EMBL/GenBank/DDBJ databases">
        <title>Evolution of Biomass-Degrading Anaerobic Consortia Revealed by Metagenomics.</title>
        <authorList>
            <person name="Peng X."/>
        </authorList>
    </citation>
    <scope>NUCLEOTIDE SEQUENCE</scope>
    <source>
        <strain evidence="1">SIG311</strain>
    </source>
</reference>
<evidence type="ECO:0000313" key="2">
    <source>
        <dbReference type="Proteomes" id="UP000766246"/>
    </source>
</evidence>
<evidence type="ECO:0008006" key="3">
    <source>
        <dbReference type="Google" id="ProtNLM"/>
    </source>
</evidence>